<name>A0A4R4TT85_9ACTN</name>
<keyword evidence="7" id="KW-1185">Reference proteome</keyword>
<proteinExistence type="predicted"/>
<keyword evidence="3" id="KW-0560">Oxidoreductase</keyword>
<evidence type="ECO:0000256" key="4">
    <source>
        <dbReference type="ARBA" id="ARBA00023033"/>
    </source>
</evidence>
<evidence type="ECO:0000259" key="5">
    <source>
        <dbReference type="Pfam" id="PF00296"/>
    </source>
</evidence>
<dbReference type="OrthoDB" id="4288123at2"/>
<dbReference type="GO" id="GO:0046306">
    <property type="term" value="P:alkanesulfonate catabolic process"/>
    <property type="evidence" value="ECO:0007669"/>
    <property type="project" value="TreeGrafter"/>
</dbReference>
<gene>
    <name evidence="6" type="ORF">E1283_03270</name>
</gene>
<feature type="domain" description="Luciferase-like" evidence="5">
    <location>
        <begin position="16"/>
        <end position="187"/>
    </location>
</feature>
<dbReference type="Gene3D" id="3.20.20.30">
    <property type="entry name" value="Luciferase-like domain"/>
    <property type="match status" value="1"/>
</dbReference>
<dbReference type="SUPFAM" id="SSF51679">
    <property type="entry name" value="Bacterial luciferase-like"/>
    <property type="match status" value="1"/>
</dbReference>
<evidence type="ECO:0000256" key="2">
    <source>
        <dbReference type="ARBA" id="ARBA00022643"/>
    </source>
</evidence>
<dbReference type="PANTHER" id="PTHR42847">
    <property type="entry name" value="ALKANESULFONATE MONOOXYGENASE"/>
    <property type="match status" value="1"/>
</dbReference>
<organism evidence="6 7">
    <name type="scientific">Streptomyces hainanensis</name>
    <dbReference type="NCBI Taxonomy" id="402648"/>
    <lineage>
        <taxon>Bacteria</taxon>
        <taxon>Bacillati</taxon>
        <taxon>Actinomycetota</taxon>
        <taxon>Actinomycetes</taxon>
        <taxon>Kitasatosporales</taxon>
        <taxon>Streptomycetaceae</taxon>
        <taxon>Streptomyces</taxon>
    </lineage>
</organism>
<evidence type="ECO:0000256" key="1">
    <source>
        <dbReference type="ARBA" id="ARBA00022630"/>
    </source>
</evidence>
<protein>
    <submittedName>
        <fullName evidence="6">TIGR03621 family F420-dependent LLM class oxidoreductase</fullName>
    </submittedName>
</protein>
<dbReference type="PANTHER" id="PTHR42847:SF4">
    <property type="entry name" value="ALKANESULFONATE MONOOXYGENASE-RELATED"/>
    <property type="match status" value="1"/>
</dbReference>
<dbReference type="NCBIfam" id="TIGR03621">
    <property type="entry name" value="F420_MSMEG_2516"/>
    <property type="match status" value="1"/>
</dbReference>
<accession>A0A4R4TT85</accession>
<dbReference type="Pfam" id="PF00296">
    <property type="entry name" value="Bac_luciferase"/>
    <property type="match status" value="1"/>
</dbReference>
<evidence type="ECO:0000313" key="6">
    <source>
        <dbReference type="EMBL" id="TDC79214.1"/>
    </source>
</evidence>
<dbReference type="EMBL" id="SMKI01000020">
    <property type="protein sequence ID" value="TDC79214.1"/>
    <property type="molecule type" value="Genomic_DNA"/>
</dbReference>
<dbReference type="Proteomes" id="UP000295345">
    <property type="component" value="Unassembled WGS sequence"/>
</dbReference>
<reference evidence="6 7" key="1">
    <citation type="submission" date="2019-03" db="EMBL/GenBank/DDBJ databases">
        <title>Draft genome sequences of novel Actinobacteria.</title>
        <authorList>
            <person name="Sahin N."/>
            <person name="Ay H."/>
            <person name="Saygin H."/>
        </authorList>
    </citation>
    <scope>NUCLEOTIDE SEQUENCE [LARGE SCALE GENOMIC DNA]</scope>
    <source>
        <strain evidence="6 7">DSM 41900</strain>
    </source>
</reference>
<dbReference type="GO" id="GO:0008726">
    <property type="term" value="F:alkanesulfonate monooxygenase activity"/>
    <property type="evidence" value="ECO:0007669"/>
    <property type="project" value="TreeGrafter"/>
</dbReference>
<sequence>MNDPRPFRFGVLAGGARNAAAWREQCRRAEDLGYSSLLVPDHMDREWGPLTSLAIAAEHTSSLALGTLMLAAGLRQPAVLYKELATLDQAAPGRLEIGLGAGWLDSDFIRAGLPVEPAPVRIERLEETSLILRELWDRGTVTTRGRLVSADGAVGEPRPQPARWAMGGGGRLMLRAAARHADIVSLSAQLSSGRKDSTFGPSARAERFDERVRWVREAAGTRTVEHEFQCLLFAAAIVPDSARYADRVLSRQFGLPPAEALDSPLALIGGVNEVCDRLLARRERYGISYWVLPAAQQEPFAEVVARLAGK</sequence>
<dbReference type="InterPro" id="IPR011251">
    <property type="entry name" value="Luciferase-like_dom"/>
</dbReference>
<comment type="caution">
    <text evidence="6">The sequence shown here is derived from an EMBL/GenBank/DDBJ whole genome shotgun (WGS) entry which is preliminary data.</text>
</comment>
<evidence type="ECO:0000256" key="3">
    <source>
        <dbReference type="ARBA" id="ARBA00023002"/>
    </source>
</evidence>
<dbReference type="RefSeq" id="WP_132816319.1">
    <property type="nucleotide sequence ID" value="NZ_SMKI01000020.1"/>
</dbReference>
<dbReference type="InterPro" id="IPR019923">
    <property type="entry name" value="Lucif-like_OxRdtase_MSMEG_2516"/>
</dbReference>
<dbReference type="InterPro" id="IPR036661">
    <property type="entry name" value="Luciferase-like_sf"/>
</dbReference>
<dbReference type="AlphaFoldDB" id="A0A4R4TT85"/>
<evidence type="ECO:0000313" key="7">
    <source>
        <dbReference type="Proteomes" id="UP000295345"/>
    </source>
</evidence>
<dbReference type="InterPro" id="IPR050172">
    <property type="entry name" value="SsuD_RutA_monooxygenase"/>
</dbReference>
<keyword evidence="1" id="KW-0285">Flavoprotein</keyword>
<keyword evidence="4" id="KW-0503">Monooxygenase</keyword>
<keyword evidence="2" id="KW-0288">FMN</keyword>